<protein>
    <recommendedName>
        <fullName evidence="3">PIN domain-containing protein</fullName>
    </recommendedName>
</protein>
<name>A0A544QSQ6_9EURY</name>
<gene>
    <name evidence="1" type="ORF">EWF95_01455</name>
</gene>
<dbReference type="InterPro" id="IPR055808">
    <property type="entry name" value="DUF7384"/>
</dbReference>
<accession>A0A544QSQ6</accession>
<evidence type="ECO:0008006" key="3">
    <source>
        <dbReference type="Google" id="ProtNLM"/>
    </source>
</evidence>
<sequence length="143" mass="15251">MLVADLLGDSDARTALDVLWQHSWTTLVASDDLLADAEAVIEAVADSGLAADWRAAIETWREPVVHPPGDHPALASAYRGGAMHLLSFDETLTDSQAGAALNQRVSVSVRSPAAFAHLFDPESLYETVDNDPYGGPDREPRGG</sequence>
<organism evidence="1 2">
    <name type="scientific">Halonotius roseus</name>
    <dbReference type="NCBI Taxonomy" id="2511997"/>
    <lineage>
        <taxon>Archaea</taxon>
        <taxon>Methanobacteriati</taxon>
        <taxon>Methanobacteriota</taxon>
        <taxon>Stenosarchaea group</taxon>
        <taxon>Halobacteria</taxon>
        <taxon>Halobacteriales</taxon>
        <taxon>Haloferacaceae</taxon>
        <taxon>Halonotius</taxon>
    </lineage>
</organism>
<evidence type="ECO:0000313" key="1">
    <source>
        <dbReference type="EMBL" id="TQQ82480.1"/>
    </source>
</evidence>
<dbReference type="EMBL" id="SESI01000001">
    <property type="protein sequence ID" value="TQQ82480.1"/>
    <property type="molecule type" value="Genomic_DNA"/>
</dbReference>
<keyword evidence="2" id="KW-1185">Reference proteome</keyword>
<reference evidence="1 2" key="1">
    <citation type="submission" date="2019-02" db="EMBL/GenBank/DDBJ databases">
        <title>Halonotius sp. a new haloqrchaeon isolated from saline water.</title>
        <authorList>
            <person name="Duran-Viseras A."/>
            <person name="Sanchez-Porro C."/>
            <person name="Ventosa A."/>
        </authorList>
    </citation>
    <scope>NUCLEOTIDE SEQUENCE [LARGE SCALE GENOMIC DNA]</scope>
    <source>
        <strain evidence="1 2">F9-27</strain>
    </source>
</reference>
<dbReference type="Pfam" id="PF24109">
    <property type="entry name" value="DUF7384"/>
    <property type="match status" value="1"/>
</dbReference>
<evidence type="ECO:0000313" key="2">
    <source>
        <dbReference type="Proteomes" id="UP000315385"/>
    </source>
</evidence>
<dbReference type="AlphaFoldDB" id="A0A544QSQ6"/>
<dbReference type="OrthoDB" id="214734at2157"/>
<proteinExistence type="predicted"/>
<comment type="caution">
    <text evidence="1">The sequence shown here is derived from an EMBL/GenBank/DDBJ whole genome shotgun (WGS) entry which is preliminary data.</text>
</comment>
<dbReference type="Proteomes" id="UP000315385">
    <property type="component" value="Unassembled WGS sequence"/>
</dbReference>